<dbReference type="Proteomes" id="UP001151760">
    <property type="component" value="Unassembled WGS sequence"/>
</dbReference>
<evidence type="ECO:0000256" key="1">
    <source>
        <dbReference type="SAM" id="MobiDB-lite"/>
    </source>
</evidence>
<proteinExistence type="predicted"/>
<sequence length="302" mass="34756">MDNRRYNVRQDIRRRQQQQKVNEEDEASILNEFADEFLLPINQRPTENVDLDHVEQASLDTQLPSSNVGFRLLQKMGWKGKGLGKNEQGITEPIKSGIRDAKLGLGKQEEDDFFTAEENIQRKKLDIELEETEEVAKKREVMADREIKIETEVKEIRKSFYCELCNKQYKLAVEFEGHLSSYDHNHRKRFKEMKEMHGSSGRDERQKREQLRQEKEMAKFAQIAMSYAEPATTANNNEDQEDTEKSNLPVKTATVLADQDQRKALKFGFSSKFGGSKSSVKSAAKEPKIAVASVFGNDSDEE</sequence>
<dbReference type="PANTHER" id="PTHR47251">
    <property type="entry name" value="FINGER DOMAIN PROTEIN, PUTATIVE (AFU_ORTHOLOGUE AFUA_3G04180)-RELATED"/>
    <property type="match status" value="1"/>
</dbReference>
<feature type="region of interest" description="Disordered" evidence="1">
    <location>
        <begin position="193"/>
        <end position="213"/>
    </location>
</feature>
<evidence type="ECO:0000313" key="3">
    <source>
        <dbReference type="EMBL" id="GJT91591.1"/>
    </source>
</evidence>
<accession>A0ABQ5HUS0</accession>
<gene>
    <name evidence="3" type="ORF">Tco_1080436</name>
</gene>
<keyword evidence="4" id="KW-1185">Reference proteome</keyword>
<feature type="region of interest" description="Disordered" evidence="1">
    <location>
        <begin position="231"/>
        <end position="250"/>
    </location>
</feature>
<evidence type="ECO:0000313" key="4">
    <source>
        <dbReference type="Proteomes" id="UP001151760"/>
    </source>
</evidence>
<organism evidence="3 4">
    <name type="scientific">Tanacetum coccineum</name>
    <dbReference type="NCBI Taxonomy" id="301880"/>
    <lineage>
        <taxon>Eukaryota</taxon>
        <taxon>Viridiplantae</taxon>
        <taxon>Streptophyta</taxon>
        <taxon>Embryophyta</taxon>
        <taxon>Tracheophyta</taxon>
        <taxon>Spermatophyta</taxon>
        <taxon>Magnoliopsida</taxon>
        <taxon>eudicotyledons</taxon>
        <taxon>Gunneridae</taxon>
        <taxon>Pentapetalae</taxon>
        <taxon>asterids</taxon>
        <taxon>campanulids</taxon>
        <taxon>Asterales</taxon>
        <taxon>Asteraceae</taxon>
        <taxon>Asteroideae</taxon>
        <taxon>Anthemideae</taxon>
        <taxon>Anthemidinae</taxon>
        <taxon>Tanacetum</taxon>
    </lineage>
</organism>
<reference evidence="3" key="1">
    <citation type="journal article" date="2022" name="Int. J. Mol. Sci.">
        <title>Draft Genome of Tanacetum Coccineum: Genomic Comparison of Closely Related Tanacetum-Family Plants.</title>
        <authorList>
            <person name="Yamashiro T."/>
            <person name="Shiraishi A."/>
            <person name="Nakayama K."/>
            <person name="Satake H."/>
        </authorList>
    </citation>
    <scope>NUCLEOTIDE SEQUENCE</scope>
</reference>
<dbReference type="PROSITE" id="PS50174">
    <property type="entry name" value="G_PATCH"/>
    <property type="match status" value="1"/>
</dbReference>
<dbReference type="PANTHER" id="PTHR47251:SF1">
    <property type="entry name" value="FINGER DOMAIN PROTEIN, PUTATIVE (AFU_ORTHOLOGUE AFUA_3G04180)-RELATED"/>
    <property type="match status" value="1"/>
</dbReference>
<feature type="compositionally biased region" description="Basic and acidic residues" evidence="1">
    <location>
        <begin position="1"/>
        <end position="14"/>
    </location>
</feature>
<reference evidence="3" key="2">
    <citation type="submission" date="2022-01" db="EMBL/GenBank/DDBJ databases">
        <authorList>
            <person name="Yamashiro T."/>
            <person name="Shiraishi A."/>
            <person name="Satake H."/>
            <person name="Nakayama K."/>
        </authorList>
    </citation>
    <scope>NUCLEOTIDE SEQUENCE</scope>
</reference>
<dbReference type="SMART" id="SM00443">
    <property type="entry name" value="G_patch"/>
    <property type="match status" value="1"/>
</dbReference>
<dbReference type="Pfam" id="PF01585">
    <property type="entry name" value="G-patch"/>
    <property type="match status" value="1"/>
</dbReference>
<dbReference type="SUPFAM" id="SSF57667">
    <property type="entry name" value="beta-beta-alpha zinc fingers"/>
    <property type="match status" value="1"/>
</dbReference>
<dbReference type="InterPro" id="IPR036236">
    <property type="entry name" value="Znf_C2H2_sf"/>
</dbReference>
<name>A0ABQ5HUS0_9ASTR</name>
<dbReference type="EMBL" id="BQNB010020032">
    <property type="protein sequence ID" value="GJT91591.1"/>
    <property type="molecule type" value="Genomic_DNA"/>
</dbReference>
<feature type="domain" description="G-patch" evidence="2">
    <location>
        <begin position="65"/>
        <end position="110"/>
    </location>
</feature>
<comment type="caution">
    <text evidence="3">The sequence shown here is derived from an EMBL/GenBank/DDBJ whole genome shotgun (WGS) entry which is preliminary data.</text>
</comment>
<evidence type="ECO:0000259" key="2">
    <source>
        <dbReference type="PROSITE" id="PS50174"/>
    </source>
</evidence>
<feature type="region of interest" description="Disordered" evidence="1">
    <location>
        <begin position="1"/>
        <end position="25"/>
    </location>
</feature>
<dbReference type="InterPro" id="IPR000467">
    <property type="entry name" value="G_patch_dom"/>
</dbReference>
<dbReference type="PROSITE" id="PS00028">
    <property type="entry name" value="ZINC_FINGER_C2H2_1"/>
    <property type="match status" value="1"/>
</dbReference>
<protein>
    <submittedName>
        <fullName evidence="3">G patch domain-containing protein 8</fullName>
    </submittedName>
</protein>
<dbReference type="InterPro" id="IPR013087">
    <property type="entry name" value="Znf_C2H2_type"/>
</dbReference>